<dbReference type="KEGG" id="rsi:Runsl_1227"/>
<feature type="region of interest" description="Disordered" evidence="1">
    <location>
        <begin position="1"/>
        <end position="34"/>
    </location>
</feature>
<keyword evidence="3" id="KW-1185">Reference proteome</keyword>
<accession>A0A7U3ZI73</accession>
<sequence length="51" mass="5998">MEMKKLTPTRAKLPANERIIGGDASPRMFSKRDVKKTDVEYQEYRRKNGKK</sequence>
<dbReference type="RefSeq" id="WP_013926974.1">
    <property type="nucleotide sequence ID" value="NC_015703.1"/>
</dbReference>
<organism evidence="2 3">
    <name type="scientific">Runella slithyformis (strain ATCC 29530 / DSM 19594 / LMG 11500 / NCIMB 11436 / LSU 4)</name>
    <dbReference type="NCBI Taxonomy" id="761193"/>
    <lineage>
        <taxon>Bacteria</taxon>
        <taxon>Pseudomonadati</taxon>
        <taxon>Bacteroidota</taxon>
        <taxon>Cytophagia</taxon>
        <taxon>Cytophagales</taxon>
        <taxon>Spirosomataceae</taxon>
        <taxon>Runella</taxon>
    </lineage>
</organism>
<dbReference type="AlphaFoldDB" id="A0A7U3ZI73"/>
<evidence type="ECO:0000313" key="2">
    <source>
        <dbReference type="EMBL" id="AEI47655.1"/>
    </source>
</evidence>
<protein>
    <submittedName>
        <fullName evidence="2">Uncharacterized protein</fullName>
    </submittedName>
</protein>
<evidence type="ECO:0000256" key="1">
    <source>
        <dbReference type="SAM" id="MobiDB-lite"/>
    </source>
</evidence>
<dbReference type="Proteomes" id="UP000000493">
    <property type="component" value="Chromosome"/>
</dbReference>
<reference evidence="3" key="1">
    <citation type="submission" date="2011-06" db="EMBL/GenBank/DDBJ databases">
        <title>The complete genome of chromosome of Runella slithyformis DSM 19594.</title>
        <authorList>
            <consortium name="US DOE Joint Genome Institute (JGI-PGF)"/>
            <person name="Lucas S."/>
            <person name="Han J."/>
            <person name="Lapidus A."/>
            <person name="Bruce D."/>
            <person name="Goodwin L."/>
            <person name="Pitluck S."/>
            <person name="Peters L."/>
            <person name="Kyrpides N."/>
            <person name="Mavromatis K."/>
            <person name="Ivanova N."/>
            <person name="Ovchinnikova G."/>
            <person name="Zhang X."/>
            <person name="Misra M."/>
            <person name="Detter J.C."/>
            <person name="Tapia R."/>
            <person name="Han C."/>
            <person name="Land M."/>
            <person name="Hauser L."/>
            <person name="Markowitz V."/>
            <person name="Cheng J.-F."/>
            <person name="Hugenholtz P."/>
            <person name="Woyke T."/>
            <person name="Wu D."/>
            <person name="Tindall B."/>
            <person name="Faehrich R."/>
            <person name="Brambilla E."/>
            <person name="Klenk H.-P."/>
            <person name="Eisen J.A."/>
        </authorList>
    </citation>
    <scope>NUCLEOTIDE SEQUENCE [LARGE SCALE GENOMIC DNA]</scope>
    <source>
        <strain evidence="3">ATCC 29530 / DSM 19594 / LMG 11500 / NCIMB 11436 / LSU 4</strain>
    </source>
</reference>
<name>A0A7U3ZI73_RUNSL</name>
<reference evidence="2 3" key="2">
    <citation type="journal article" date="2012" name="Stand. Genomic Sci.">
        <title>Complete genome sequence of the aquatic bacterium Runella slithyformis type strain (LSU 4(T)).</title>
        <authorList>
            <person name="Copeland A."/>
            <person name="Zhang X."/>
            <person name="Misra M."/>
            <person name="Lapidus A."/>
            <person name="Nolan M."/>
            <person name="Lucas S."/>
            <person name="Deshpande S."/>
            <person name="Cheng J.F."/>
            <person name="Tapia R."/>
            <person name="Goodwin L.A."/>
            <person name="Pitluck S."/>
            <person name="Liolios K."/>
            <person name="Pagani I."/>
            <person name="Ivanova N."/>
            <person name="Mikhailova N."/>
            <person name="Pati A."/>
            <person name="Chen A."/>
            <person name="Palaniappan K."/>
            <person name="Land M."/>
            <person name="Hauser L."/>
            <person name="Pan C."/>
            <person name="Jeffries C.D."/>
            <person name="Detter J.C."/>
            <person name="Brambilla E.M."/>
            <person name="Rohde M."/>
            <person name="Djao O.D."/>
            <person name="Goker M."/>
            <person name="Sikorski J."/>
            <person name="Tindall B.J."/>
            <person name="Woyke T."/>
            <person name="Bristow J."/>
            <person name="Eisen J.A."/>
            <person name="Markowitz V."/>
            <person name="Hugenholtz P."/>
            <person name="Kyrpides N.C."/>
            <person name="Klenk H.P."/>
            <person name="Mavromatis K."/>
        </authorList>
    </citation>
    <scope>NUCLEOTIDE SEQUENCE [LARGE SCALE GENOMIC DNA]</scope>
    <source>
        <strain evidence="3">ATCC 29530 / DSM 19594 / LMG 11500 / NCIMB 11436 / LSU 4</strain>
    </source>
</reference>
<evidence type="ECO:0000313" key="3">
    <source>
        <dbReference type="Proteomes" id="UP000000493"/>
    </source>
</evidence>
<gene>
    <name evidence="2" type="ordered locus">Runsl_1227</name>
</gene>
<dbReference type="EMBL" id="CP002859">
    <property type="protein sequence ID" value="AEI47655.1"/>
    <property type="molecule type" value="Genomic_DNA"/>
</dbReference>
<proteinExistence type="predicted"/>